<dbReference type="AlphaFoldDB" id="A0AAN6DVT9"/>
<proteinExistence type="predicted"/>
<feature type="compositionally biased region" description="Low complexity" evidence="1">
    <location>
        <begin position="146"/>
        <end position="157"/>
    </location>
</feature>
<protein>
    <submittedName>
        <fullName evidence="2">Uncharacterized protein</fullName>
    </submittedName>
</protein>
<comment type="caution">
    <text evidence="2">The sequence shown here is derived from an EMBL/GenBank/DDBJ whole genome shotgun (WGS) entry which is preliminary data.</text>
</comment>
<evidence type="ECO:0000313" key="3">
    <source>
        <dbReference type="Proteomes" id="UP001203852"/>
    </source>
</evidence>
<dbReference type="PANTHER" id="PTHR34693:SF1">
    <property type="entry name" value="PROTEIN PAR32"/>
    <property type="match status" value="1"/>
</dbReference>
<evidence type="ECO:0000256" key="1">
    <source>
        <dbReference type="SAM" id="MobiDB-lite"/>
    </source>
</evidence>
<feature type="compositionally biased region" description="Basic and acidic residues" evidence="1">
    <location>
        <begin position="107"/>
        <end position="124"/>
    </location>
</feature>
<feature type="region of interest" description="Disordered" evidence="1">
    <location>
        <begin position="92"/>
        <end position="157"/>
    </location>
</feature>
<name>A0AAN6DVT9_9EURO</name>
<dbReference type="EMBL" id="MU404353">
    <property type="protein sequence ID" value="KAI1613589.1"/>
    <property type="molecule type" value="Genomic_DNA"/>
</dbReference>
<organism evidence="2 3">
    <name type="scientific">Exophiala viscosa</name>
    <dbReference type="NCBI Taxonomy" id="2486360"/>
    <lineage>
        <taxon>Eukaryota</taxon>
        <taxon>Fungi</taxon>
        <taxon>Dikarya</taxon>
        <taxon>Ascomycota</taxon>
        <taxon>Pezizomycotina</taxon>
        <taxon>Eurotiomycetes</taxon>
        <taxon>Chaetothyriomycetidae</taxon>
        <taxon>Chaetothyriales</taxon>
        <taxon>Herpotrichiellaceae</taxon>
        <taxon>Exophiala</taxon>
    </lineage>
</organism>
<reference evidence="2" key="1">
    <citation type="journal article" date="2022" name="bioRxiv">
        <title>Deciphering the potential niche of two novel black yeast fungi from a biological soil crust based on their genomes, phenotypes, and melanin regulation.</title>
        <authorList>
            <consortium name="DOE Joint Genome Institute"/>
            <person name="Carr E.C."/>
            <person name="Barton Q."/>
            <person name="Grambo S."/>
            <person name="Sullivan M."/>
            <person name="Renfro C.M."/>
            <person name="Kuo A."/>
            <person name="Pangilinan J."/>
            <person name="Lipzen A."/>
            <person name="Keymanesh K."/>
            <person name="Savage E."/>
            <person name="Barry K."/>
            <person name="Grigoriev I.V."/>
            <person name="Riekhof W.R."/>
            <person name="Harris S.S."/>
        </authorList>
    </citation>
    <scope>NUCLEOTIDE SEQUENCE</scope>
    <source>
        <strain evidence="2">JF 03-4F</strain>
    </source>
</reference>
<accession>A0AAN6DVT9</accession>
<feature type="region of interest" description="Disordered" evidence="1">
    <location>
        <begin position="1"/>
        <end position="73"/>
    </location>
</feature>
<dbReference type="InterPro" id="IPR053203">
    <property type="entry name" value="Cisplatin_resist-associated"/>
</dbReference>
<gene>
    <name evidence="2" type="ORF">EDD36DRAFT_417463</name>
</gene>
<dbReference type="PANTHER" id="PTHR34693">
    <property type="entry name" value="PROTEIN PAR32"/>
    <property type="match status" value="1"/>
</dbReference>
<dbReference type="Proteomes" id="UP001203852">
    <property type="component" value="Unassembled WGS sequence"/>
</dbReference>
<evidence type="ECO:0000313" key="2">
    <source>
        <dbReference type="EMBL" id="KAI1613589.1"/>
    </source>
</evidence>
<sequence length="174" mass="18981">MAATSDNVYIHHGRGGAGNVTNASMADKRRPSHSTDAQSYRREFSGRRFSTGVGGSGNMSSQSAVRQNQQNEADETARLLHDMQAPGIMLLEDPFHTGRGGAANKYKPSDEEIQEARENNENVRRQSLASVAQRRESLAALSQGESPSSSWSSRRMSVVDSMKDLLQGRRASKA</sequence>
<feature type="compositionally biased region" description="Polar residues" evidence="1">
    <location>
        <begin position="58"/>
        <end position="71"/>
    </location>
</feature>
<keyword evidence="3" id="KW-1185">Reference proteome</keyword>